<comment type="caution">
    <text evidence="1">The sequence shown here is derived from an EMBL/GenBank/DDBJ whole genome shotgun (WGS) entry which is preliminary data.</text>
</comment>
<name>A0ACC3BSX9_PYRYE</name>
<keyword evidence="2" id="KW-1185">Reference proteome</keyword>
<reference evidence="1" key="1">
    <citation type="submission" date="2019-11" db="EMBL/GenBank/DDBJ databases">
        <title>Nori genome reveals adaptations in red seaweeds to the harsh intertidal environment.</title>
        <authorList>
            <person name="Wang D."/>
            <person name="Mao Y."/>
        </authorList>
    </citation>
    <scope>NUCLEOTIDE SEQUENCE</scope>
    <source>
        <tissue evidence="1">Gametophyte</tissue>
    </source>
</reference>
<gene>
    <name evidence="1" type="ORF">I4F81_003720</name>
</gene>
<evidence type="ECO:0000313" key="2">
    <source>
        <dbReference type="Proteomes" id="UP000798662"/>
    </source>
</evidence>
<dbReference type="Proteomes" id="UP000798662">
    <property type="component" value="Chromosome 1"/>
</dbReference>
<sequence length="206" mass="22538">MARAPPRPLPQLIRRALASRPPPRSSAPRGRPASIETERPPKDMDDVLTLLRPVAVPPRRPSAATAAADAALAAAYSAHCRADLLRRQTTAELFLRAKWAAVDALPLRRRAEALEVDPTPQDVGRWMWTETPPVKGIKVRSVVLSPDLGVTWGGGRGGRGGLRKRYARRSGQDVFHEDHTHRERAGRWSGAALHLKGPSFFPAAGR</sequence>
<accession>A0ACC3BSX9</accession>
<evidence type="ECO:0000313" key="1">
    <source>
        <dbReference type="EMBL" id="KAK1861136.1"/>
    </source>
</evidence>
<organism evidence="1 2">
    <name type="scientific">Pyropia yezoensis</name>
    <name type="common">Susabi-nori</name>
    <name type="synonym">Porphyra yezoensis</name>
    <dbReference type="NCBI Taxonomy" id="2788"/>
    <lineage>
        <taxon>Eukaryota</taxon>
        <taxon>Rhodophyta</taxon>
        <taxon>Bangiophyceae</taxon>
        <taxon>Bangiales</taxon>
        <taxon>Bangiaceae</taxon>
        <taxon>Pyropia</taxon>
    </lineage>
</organism>
<protein>
    <submittedName>
        <fullName evidence="1">Uncharacterized protein</fullName>
    </submittedName>
</protein>
<dbReference type="EMBL" id="CM020618">
    <property type="protein sequence ID" value="KAK1861136.1"/>
    <property type="molecule type" value="Genomic_DNA"/>
</dbReference>
<proteinExistence type="predicted"/>